<proteinExistence type="predicted"/>
<keyword evidence="1" id="KW-1133">Transmembrane helix</keyword>
<evidence type="ECO:0000256" key="1">
    <source>
        <dbReference type="SAM" id="Phobius"/>
    </source>
</evidence>
<dbReference type="RefSeq" id="WP_210846263.1">
    <property type="nucleotide sequence ID" value="NZ_JAGKON010000013.1"/>
</dbReference>
<sequence>MVFFYKNPVFSKLITIFFTALFFIKSVGFAKSDFNDLVSGLAALFYFIMMTITLYAVINRNSIISFNIMEYFVENQDKTATDKEIDFFLRESENSGFKPQFESYLNSLDRKPLIKECMIKCMELSKINVGMDA</sequence>
<keyword evidence="3" id="KW-1185">Reference proteome</keyword>
<protein>
    <submittedName>
        <fullName evidence="2">Uncharacterized protein</fullName>
    </submittedName>
</protein>
<name>A0AAP2BIB8_KLEOX</name>
<accession>A0AAP2BIB8</accession>
<feature type="transmembrane region" description="Helical" evidence="1">
    <location>
        <begin position="40"/>
        <end position="58"/>
    </location>
</feature>
<dbReference type="AlphaFoldDB" id="A0AAP2BIB8"/>
<evidence type="ECO:0000313" key="3">
    <source>
        <dbReference type="Proteomes" id="UP000673434"/>
    </source>
</evidence>
<comment type="caution">
    <text evidence="2">The sequence shown here is derived from an EMBL/GenBank/DDBJ whole genome shotgun (WGS) entry which is preliminary data.</text>
</comment>
<dbReference type="EMBL" id="JAGKON010000013">
    <property type="protein sequence ID" value="MBQ0600859.1"/>
    <property type="molecule type" value="Genomic_DNA"/>
</dbReference>
<keyword evidence="1" id="KW-0812">Transmembrane</keyword>
<gene>
    <name evidence="2" type="ORF">J7S78_13760</name>
</gene>
<evidence type="ECO:0000313" key="2">
    <source>
        <dbReference type="EMBL" id="MBQ0600859.1"/>
    </source>
</evidence>
<dbReference type="Proteomes" id="UP000673434">
    <property type="component" value="Unassembled WGS sequence"/>
</dbReference>
<keyword evidence="1" id="KW-0472">Membrane</keyword>
<organism evidence="2 3">
    <name type="scientific">Klebsiella oxytoca</name>
    <dbReference type="NCBI Taxonomy" id="571"/>
    <lineage>
        <taxon>Bacteria</taxon>
        <taxon>Pseudomonadati</taxon>
        <taxon>Pseudomonadota</taxon>
        <taxon>Gammaproteobacteria</taxon>
        <taxon>Enterobacterales</taxon>
        <taxon>Enterobacteriaceae</taxon>
        <taxon>Klebsiella/Raoultella group</taxon>
        <taxon>Klebsiella</taxon>
    </lineage>
</organism>
<reference evidence="2 3" key="1">
    <citation type="submission" date="2021-03" db="EMBL/GenBank/DDBJ databases">
        <authorList>
            <person name="Stanton E."/>
        </authorList>
    </citation>
    <scope>NUCLEOTIDE SEQUENCE [LARGE SCALE GENOMIC DNA]</scope>
    <source>
        <strain evidence="2 3">2020EL-00037</strain>
    </source>
</reference>